<accession>A0A4Q7NT75</accession>
<dbReference type="RefSeq" id="WP_130492522.1">
    <property type="nucleotide sequence ID" value="NZ_SGXD01000002.1"/>
</dbReference>
<gene>
    <name evidence="3" type="ORF">EV189_1780</name>
</gene>
<protein>
    <submittedName>
        <fullName evidence="3">Uncharacterized protein</fullName>
    </submittedName>
</protein>
<keyword evidence="1" id="KW-0472">Membrane</keyword>
<keyword evidence="2" id="KW-0732">Signal</keyword>
<keyword evidence="1" id="KW-0812">Transmembrane</keyword>
<evidence type="ECO:0000256" key="1">
    <source>
        <dbReference type="SAM" id="Phobius"/>
    </source>
</evidence>
<proteinExistence type="predicted"/>
<keyword evidence="4" id="KW-1185">Reference proteome</keyword>
<dbReference type="AlphaFoldDB" id="A0A4Q7NT75"/>
<sequence>MTLALDALTLAAITAAVAALTAPAFAWLDGRSSGITAQHSRTSSAVQGVVTTVAFTVAYACTEHVPAFAVLAGIAVLLGLALGGEIQAERLHRRAARITG</sequence>
<feature type="chain" id="PRO_5020466383" evidence="2">
    <location>
        <begin position="27"/>
        <end position="100"/>
    </location>
</feature>
<comment type="caution">
    <text evidence="3">The sequence shown here is derived from an EMBL/GenBank/DDBJ whole genome shotgun (WGS) entry which is preliminary data.</text>
</comment>
<evidence type="ECO:0000313" key="4">
    <source>
        <dbReference type="Proteomes" id="UP000293638"/>
    </source>
</evidence>
<reference evidence="3 4" key="1">
    <citation type="submission" date="2019-02" db="EMBL/GenBank/DDBJ databases">
        <title>Genomic Encyclopedia of Type Strains, Phase IV (KMG-IV): sequencing the most valuable type-strain genomes for metagenomic binning, comparative biology and taxonomic classification.</title>
        <authorList>
            <person name="Goeker M."/>
        </authorList>
    </citation>
    <scope>NUCLEOTIDE SEQUENCE [LARGE SCALE GENOMIC DNA]</scope>
    <source>
        <strain evidence="3 4">DSM 45622</strain>
    </source>
</reference>
<dbReference type="Proteomes" id="UP000293638">
    <property type="component" value="Unassembled WGS sequence"/>
</dbReference>
<evidence type="ECO:0000313" key="3">
    <source>
        <dbReference type="EMBL" id="RZS89998.1"/>
    </source>
</evidence>
<keyword evidence="1" id="KW-1133">Transmembrane helix</keyword>
<feature type="signal peptide" evidence="2">
    <location>
        <begin position="1"/>
        <end position="26"/>
    </location>
</feature>
<organism evidence="3 4">
    <name type="scientific">Motilibacter rhizosphaerae</name>
    <dbReference type="NCBI Taxonomy" id="598652"/>
    <lineage>
        <taxon>Bacteria</taxon>
        <taxon>Bacillati</taxon>
        <taxon>Actinomycetota</taxon>
        <taxon>Actinomycetes</taxon>
        <taxon>Motilibacterales</taxon>
        <taxon>Motilibacteraceae</taxon>
        <taxon>Motilibacter</taxon>
    </lineage>
</organism>
<evidence type="ECO:0000256" key="2">
    <source>
        <dbReference type="SAM" id="SignalP"/>
    </source>
</evidence>
<name>A0A4Q7NT75_9ACTN</name>
<feature type="transmembrane region" description="Helical" evidence="1">
    <location>
        <begin position="65"/>
        <end position="84"/>
    </location>
</feature>
<dbReference type="EMBL" id="SGXD01000002">
    <property type="protein sequence ID" value="RZS89998.1"/>
    <property type="molecule type" value="Genomic_DNA"/>
</dbReference>